<evidence type="ECO:0000313" key="2">
    <source>
        <dbReference type="EMBL" id="MCW7552005.1"/>
    </source>
</evidence>
<dbReference type="RefSeq" id="WP_262566989.1">
    <property type="nucleotide sequence ID" value="NZ_JAPFCC010000001.1"/>
</dbReference>
<keyword evidence="3" id="KW-1185">Reference proteome</keyword>
<accession>A0ABT3MRK4</accession>
<reference evidence="2 3" key="1">
    <citation type="submission" date="2022-10" db="EMBL/GenBank/DDBJ databases">
        <title>High-quality genome sequences of two octocoral-associated bacteria, Endozoicomonas euniceicola EF212 and Endozoicomonas gorgoniicola PS125.</title>
        <authorList>
            <person name="Chiou Y.-J."/>
            <person name="Chen Y.-H."/>
        </authorList>
    </citation>
    <scope>NUCLEOTIDE SEQUENCE [LARGE SCALE GENOMIC DNA]</scope>
    <source>
        <strain evidence="2 3">PS125</strain>
    </source>
</reference>
<dbReference type="Gene3D" id="1.20.5.170">
    <property type="match status" value="1"/>
</dbReference>
<organism evidence="2 3">
    <name type="scientific">Endozoicomonas gorgoniicola</name>
    <dbReference type="NCBI Taxonomy" id="1234144"/>
    <lineage>
        <taxon>Bacteria</taxon>
        <taxon>Pseudomonadati</taxon>
        <taxon>Pseudomonadota</taxon>
        <taxon>Gammaproteobacteria</taxon>
        <taxon>Oceanospirillales</taxon>
        <taxon>Endozoicomonadaceae</taxon>
        <taxon>Endozoicomonas</taxon>
    </lineage>
</organism>
<proteinExistence type="predicted"/>
<comment type="caution">
    <text evidence="2">The sequence shown here is derived from an EMBL/GenBank/DDBJ whole genome shotgun (WGS) entry which is preliminary data.</text>
</comment>
<evidence type="ECO:0000313" key="3">
    <source>
        <dbReference type="Proteomes" id="UP001209854"/>
    </source>
</evidence>
<sequence>MSAVAESNDPDHTLNTLTDLIRIVGETRSDVKVIDRKVDCNQQENRERFDRLEQKLDSSVDRLDSRIDQLEHKLDSRIDKLEHKLDSRIDKLELLIRQLHPNANN</sequence>
<keyword evidence="1" id="KW-0175">Coiled coil</keyword>
<evidence type="ECO:0000256" key="1">
    <source>
        <dbReference type="SAM" id="Coils"/>
    </source>
</evidence>
<feature type="coiled-coil region" evidence="1">
    <location>
        <begin position="53"/>
        <end position="98"/>
    </location>
</feature>
<dbReference type="Proteomes" id="UP001209854">
    <property type="component" value="Unassembled WGS sequence"/>
</dbReference>
<dbReference type="EMBL" id="JAPFCC010000001">
    <property type="protein sequence ID" value="MCW7552005.1"/>
    <property type="molecule type" value="Genomic_DNA"/>
</dbReference>
<protein>
    <submittedName>
        <fullName evidence="2">Uncharacterized protein</fullName>
    </submittedName>
</protein>
<name>A0ABT3MRK4_9GAMM</name>
<gene>
    <name evidence="2" type="ORF">NX722_04985</name>
</gene>